<dbReference type="EMBL" id="MCGE01000016">
    <property type="protein sequence ID" value="ORZ13717.1"/>
    <property type="molecule type" value="Genomic_DNA"/>
</dbReference>
<dbReference type="Pfam" id="PF00400">
    <property type="entry name" value="WD40"/>
    <property type="match status" value="3"/>
</dbReference>
<dbReference type="SMART" id="SM00320">
    <property type="entry name" value="WD40"/>
    <property type="match status" value="5"/>
</dbReference>
<keyword evidence="1" id="KW-0853">WD repeat</keyword>
<dbReference type="GO" id="GO:0045013">
    <property type="term" value="P:carbon catabolite repression of transcription"/>
    <property type="evidence" value="ECO:0007669"/>
    <property type="project" value="TreeGrafter"/>
</dbReference>
<accession>A0A1X2IC90</accession>
<name>A0A1X2IC90_9FUNG</name>
<dbReference type="Proteomes" id="UP000193560">
    <property type="component" value="Unassembled WGS sequence"/>
</dbReference>
<dbReference type="GO" id="GO:0051286">
    <property type="term" value="C:cell tip"/>
    <property type="evidence" value="ECO:0007669"/>
    <property type="project" value="TreeGrafter"/>
</dbReference>
<dbReference type="PANTHER" id="PTHR14107">
    <property type="entry name" value="WD REPEAT PROTEIN"/>
    <property type="match status" value="1"/>
</dbReference>
<dbReference type="InterPro" id="IPR015943">
    <property type="entry name" value="WD40/YVTN_repeat-like_dom_sf"/>
</dbReference>
<dbReference type="GO" id="GO:0005634">
    <property type="term" value="C:nucleus"/>
    <property type="evidence" value="ECO:0007669"/>
    <property type="project" value="TreeGrafter"/>
</dbReference>
<comment type="caution">
    <text evidence="4">The sequence shown here is derived from an EMBL/GenBank/DDBJ whole genome shotgun (WGS) entry which is preliminary data.</text>
</comment>
<dbReference type="Gene3D" id="2.130.10.10">
    <property type="entry name" value="YVTN repeat-like/Quinoprotein amine dehydrogenase"/>
    <property type="match status" value="1"/>
</dbReference>
<evidence type="ECO:0000256" key="3">
    <source>
        <dbReference type="SAM" id="MobiDB-lite"/>
    </source>
</evidence>
<dbReference type="SUPFAM" id="SSF50978">
    <property type="entry name" value="WD40 repeat-like"/>
    <property type="match status" value="1"/>
</dbReference>
<dbReference type="OrthoDB" id="3367at2759"/>
<organism evidence="4 5">
    <name type="scientific">Absidia repens</name>
    <dbReference type="NCBI Taxonomy" id="90262"/>
    <lineage>
        <taxon>Eukaryota</taxon>
        <taxon>Fungi</taxon>
        <taxon>Fungi incertae sedis</taxon>
        <taxon>Mucoromycota</taxon>
        <taxon>Mucoromycotina</taxon>
        <taxon>Mucoromycetes</taxon>
        <taxon>Mucorales</taxon>
        <taxon>Cunninghamellaceae</taxon>
        <taxon>Absidia</taxon>
    </lineage>
</organism>
<gene>
    <name evidence="4" type="ORF">BCR42DRAFT_330228</name>
</gene>
<reference evidence="4 5" key="1">
    <citation type="submission" date="2016-07" db="EMBL/GenBank/DDBJ databases">
        <title>Pervasive Adenine N6-methylation of Active Genes in Fungi.</title>
        <authorList>
            <consortium name="DOE Joint Genome Institute"/>
            <person name="Mondo S.J."/>
            <person name="Dannebaum R.O."/>
            <person name="Kuo R.C."/>
            <person name="Labutti K."/>
            <person name="Haridas S."/>
            <person name="Kuo A."/>
            <person name="Salamov A."/>
            <person name="Ahrendt S.R."/>
            <person name="Lipzen A."/>
            <person name="Sullivan W."/>
            <person name="Andreopoulos W.B."/>
            <person name="Clum A."/>
            <person name="Lindquist E."/>
            <person name="Daum C."/>
            <person name="Ramamoorthy G.K."/>
            <person name="Gryganskyi A."/>
            <person name="Culley D."/>
            <person name="Magnuson J.K."/>
            <person name="James T.Y."/>
            <person name="O'Malley M.A."/>
            <person name="Stajich J.E."/>
            <person name="Spatafora J.W."/>
            <person name="Visel A."/>
            <person name="Grigoriev I.V."/>
        </authorList>
    </citation>
    <scope>NUCLEOTIDE SEQUENCE [LARGE SCALE GENOMIC DNA]</scope>
    <source>
        <strain evidence="4 5">NRRL 1336</strain>
    </source>
</reference>
<feature type="region of interest" description="Disordered" evidence="3">
    <location>
        <begin position="161"/>
        <end position="204"/>
    </location>
</feature>
<dbReference type="GO" id="GO:0032153">
    <property type="term" value="C:cell division site"/>
    <property type="evidence" value="ECO:0007669"/>
    <property type="project" value="TreeGrafter"/>
</dbReference>
<feature type="compositionally biased region" description="Polar residues" evidence="3">
    <location>
        <begin position="178"/>
        <end position="190"/>
    </location>
</feature>
<sequence>MGGGSFRKPKTNITKTNSSFVQRIITNEDLAKILVARTSEDTNLFYNCGSNFVWMDASCQPMVSEPLSRIIFAQAYPTSHDVNLLTRGSDHLDIIIGFTSGDIIWFDPLCNKYGRINKGGLMNGSSITMIRWLQGSENLVMAAFNDGSLMIFDKEKEDEAFHPDNNNLATDEKARPRPSNSHSTSTTATYDSFRVSKPSPKVSAKSNPVAHWKLSNQSITAFAFSPDCQHVAIVGLDGYLRVINYVHEKMYDVYESYYGGLLCVAWSPDGKYILAGGQDDLVSIVAFREQRVIARCQGHSSWVTHVAFDPWKCDDRVYRFASVGEDAKLILWDFSVPALHRPKTKVNTRHRGASVSSMTHPSANTIQTATDRPVTVHPVASKTDIAFLQPTVVKTVHADPCVGVYFREDVIVTTDKRGRVCVWKRPC</sequence>
<dbReference type="STRING" id="90262.A0A1X2IC90"/>
<dbReference type="InterPro" id="IPR036322">
    <property type="entry name" value="WD40_repeat_dom_sf"/>
</dbReference>
<keyword evidence="5" id="KW-1185">Reference proteome</keyword>
<protein>
    <submittedName>
        <fullName evidence="4">WD40-repeat-containing domain protein</fullName>
    </submittedName>
</protein>
<dbReference type="InterPro" id="IPR051362">
    <property type="entry name" value="WD_repeat_creC_regulators"/>
</dbReference>
<dbReference type="InterPro" id="IPR001680">
    <property type="entry name" value="WD40_rpt"/>
</dbReference>
<evidence type="ECO:0000313" key="4">
    <source>
        <dbReference type="EMBL" id="ORZ13717.1"/>
    </source>
</evidence>
<evidence type="ECO:0000313" key="5">
    <source>
        <dbReference type="Proteomes" id="UP000193560"/>
    </source>
</evidence>
<evidence type="ECO:0000256" key="2">
    <source>
        <dbReference type="ARBA" id="ARBA00022737"/>
    </source>
</evidence>
<dbReference type="AlphaFoldDB" id="A0A1X2IC90"/>
<evidence type="ECO:0000256" key="1">
    <source>
        <dbReference type="ARBA" id="ARBA00022574"/>
    </source>
</evidence>
<feature type="compositionally biased region" description="Low complexity" evidence="3">
    <location>
        <begin position="195"/>
        <end position="204"/>
    </location>
</feature>
<proteinExistence type="predicted"/>
<dbReference type="PANTHER" id="PTHR14107:SF16">
    <property type="entry name" value="AT02583P"/>
    <property type="match status" value="1"/>
</dbReference>
<keyword evidence="2" id="KW-0677">Repeat</keyword>